<evidence type="ECO:0000256" key="2">
    <source>
        <dbReference type="ARBA" id="ARBA00009409"/>
    </source>
</evidence>
<keyword evidence="5" id="KW-0238">DNA-binding</keyword>
<dbReference type="PANTHER" id="PTHR22993">
    <property type="entry name" value="FORMAMIDOPYRIMIDINE-DNA GLYCOSYLASE"/>
    <property type="match status" value="1"/>
</dbReference>
<evidence type="ECO:0000313" key="12">
    <source>
        <dbReference type="Proteomes" id="UP001321479"/>
    </source>
</evidence>
<reference evidence="11 12" key="1">
    <citation type="submission" date="2021-02" db="EMBL/GenBank/DDBJ databases">
        <title>Cotonvirus japonicus, which uses Golgi apparatus of host cells for its virion factory, phylogenetically links tailed tupanvirus and icosahedral mimivirus.</title>
        <authorList>
            <person name="Takahashi H."/>
            <person name="Fukaya S."/>
            <person name="Song C."/>
            <person name="Murata K."/>
            <person name="Takemura M."/>
        </authorList>
    </citation>
    <scope>NUCLEOTIDE SEQUENCE [LARGE SCALE GENOMIC DNA]</scope>
</reference>
<dbReference type="Pfam" id="PF06831">
    <property type="entry name" value="H2TH"/>
    <property type="match status" value="1"/>
</dbReference>
<dbReference type="CDD" id="cd08773">
    <property type="entry name" value="FpgNei_N"/>
    <property type="match status" value="1"/>
</dbReference>
<dbReference type="InterPro" id="IPR035937">
    <property type="entry name" value="FPG_N"/>
</dbReference>
<evidence type="ECO:0000256" key="9">
    <source>
        <dbReference type="ARBA" id="ARBA00023295"/>
    </source>
</evidence>
<evidence type="ECO:0000256" key="4">
    <source>
        <dbReference type="ARBA" id="ARBA00022801"/>
    </source>
</evidence>
<dbReference type="InterPro" id="IPR015886">
    <property type="entry name" value="H2TH_FPG"/>
</dbReference>
<organism evidence="11 12">
    <name type="scientific">Cotonvirus japonicus</name>
    <dbReference type="NCBI Taxonomy" id="2811091"/>
    <lineage>
        <taxon>Viruses</taxon>
        <taxon>Varidnaviria</taxon>
        <taxon>Bamfordvirae</taxon>
        <taxon>Nucleocytoviricota</taxon>
        <taxon>Megaviricetes</taxon>
        <taxon>Imitervirales</taxon>
        <taxon>Mimiviridae</taxon>
        <taxon>Megamimivirinae</taxon>
        <taxon>Cotonvirus</taxon>
        <taxon>Cotonvirus japonicum</taxon>
    </lineage>
</organism>
<sequence length="287" mass="33528">MPEEPEIALTSDILNKYIKGKTMIDIEFISGRYSRKDPQGFKDFLDNLPLKVNKIDTKGKFLWFVLVDPKNSKNIWYIWNTFGLTGMWSFEEKDHTRAIFTFNDKSKVYFSDMRNFGTFKFSDNRQELIKKLNQLGPDFLKDEKFNLSKITKYNIPVVKLLMDQKKLGSGIGNYLSAEILYRAKISPHRLGSDLSNAEIKNLEFWIKSTMKLAYESNFVGYMINLAKESSKVKRKNYHPDIKLKEKKFDFLVYRKKTDPYGNKVKADKIVGTGANKRSTYWVPAVQK</sequence>
<evidence type="ECO:0000256" key="8">
    <source>
        <dbReference type="ARBA" id="ARBA00023268"/>
    </source>
</evidence>
<keyword evidence="6" id="KW-0234">DNA repair</keyword>
<dbReference type="SMART" id="SM01232">
    <property type="entry name" value="H2TH"/>
    <property type="match status" value="1"/>
</dbReference>
<evidence type="ECO:0000256" key="7">
    <source>
        <dbReference type="ARBA" id="ARBA00023239"/>
    </source>
</evidence>
<dbReference type="SUPFAM" id="SSF46946">
    <property type="entry name" value="S13-like H2TH domain"/>
    <property type="match status" value="1"/>
</dbReference>
<keyword evidence="4" id="KW-0378">Hydrolase</keyword>
<dbReference type="InterPro" id="IPR012319">
    <property type="entry name" value="FPG_cat"/>
</dbReference>
<keyword evidence="7" id="KW-0456">Lyase</keyword>
<dbReference type="PROSITE" id="PS51068">
    <property type="entry name" value="FPG_CAT"/>
    <property type="match status" value="1"/>
</dbReference>
<evidence type="ECO:0000313" key="11">
    <source>
        <dbReference type="EMBL" id="BCS83271.1"/>
    </source>
</evidence>
<protein>
    <submittedName>
        <fullName evidence="11">Glycosylase</fullName>
    </submittedName>
</protein>
<keyword evidence="12" id="KW-1185">Reference proteome</keyword>
<accession>A0ABM7NT45</accession>
<dbReference type="InterPro" id="IPR010979">
    <property type="entry name" value="Ribosomal_uS13-like_H2TH"/>
</dbReference>
<evidence type="ECO:0000259" key="10">
    <source>
        <dbReference type="PROSITE" id="PS51068"/>
    </source>
</evidence>
<feature type="domain" description="Formamidopyrimidine-DNA glycosylase catalytic" evidence="10">
    <location>
        <begin position="2"/>
        <end position="117"/>
    </location>
</feature>
<comment type="similarity">
    <text evidence="2">Belongs to the FPG family.</text>
</comment>
<dbReference type="Pfam" id="PF21025">
    <property type="entry name" value="Fapy_DNA_glyco_C"/>
    <property type="match status" value="1"/>
</dbReference>
<dbReference type="RefSeq" id="YP_010841879.1">
    <property type="nucleotide sequence ID" value="NC_079139.1"/>
</dbReference>
<dbReference type="InterPro" id="IPR049392">
    <property type="entry name" value="FPG_C"/>
</dbReference>
<evidence type="ECO:0000256" key="3">
    <source>
        <dbReference type="ARBA" id="ARBA00022763"/>
    </source>
</evidence>
<proteinExistence type="inferred from homology"/>
<dbReference type="Proteomes" id="UP001321479">
    <property type="component" value="Segment"/>
</dbReference>
<dbReference type="GeneID" id="80558476"/>
<dbReference type="PANTHER" id="PTHR22993:SF9">
    <property type="entry name" value="FORMAMIDOPYRIMIDINE-DNA GLYCOSYLASE"/>
    <property type="match status" value="1"/>
</dbReference>
<comment type="catalytic activity">
    <reaction evidence="1">
        <text>Hydrolysis of DNA containing ring-opened 7-methylguanine residues, releasing 2,6-diamino-4-hydroxy-5-(N-methyl)formamidopyrimidine.</text>
        <dbReference type="EC" id="3.2.2.23"/>
    </reaction>
</comment>
<dbReference type="EMBL" id="AP024483">
    <property type="protein sequence ID" value="BCS83271.1"/>
    <property type="molecule type" value="Genomic_DNA"/>
</dbReference>
<keyword evidence="3" id="KW-0227">DNA damage</keyword>
<name>A0ABM7NT45_9VIRU</name>
<dbReference type="Pfam" id="PF01149">
    <property type="entry name" value="Fapy_DNA_glyco"/>
    <property type="match status" value="1"/>
</dbReference>
<keyword evidence="8" id="KW-0511">Multifunctional enzyme</keyword>
<evidence type="ECO:0000256" key="6">
    <source>
        <dbReference type="ARBA" id="ARBA00023204"/>
    </source>
</evidence>
<dbReference type="SUPFAM" id="SSF81624">
    <property type="entry name" value="N-terminal domain of MutM-like DNA repair proteins"/>
    <property type="match status" value="1"/>
</dbReference>
<evidence type="ECO:0000256" key="1">
    <source>
        <dbReference type="ARBA" id="ARBA00001668"/>
    </source>
</evidence>
<evidence type="ECO:0000256" key="5">
    <source>
        <dbReference type="ARBA" id="ARBA00023125"/>
    </source>
</evidence>
<keyword evidence="9" id="KW-0326">Glycosidase</keyword>
<dbReference type="SMART" id="SM00898">
    <property type="entry name" value="Fapy_DNA_glyco"/>
    <property type="match status" value="1"/>
</dbReference>
<dbReference type="Gene3D" id="3.20.190.10">
    <property type="entry name" value="MutM-like, N-terminal"/>
    <property type="match status" value="1"/>
</dbReference>
<dbReference type="Gene3D" id="1.10.8.50">
    <property type="match status" value="1"/>
</dbReference>